<dbReference type="Proteomes" id="UP000504618">
    <property type="component" value="Unplaced"/>
</dbReference>
<keyword evidence="5" id="KW-0552">Olfaction</keyword>
<feature type="transmembrane region" description="Helical" evidence="10">
    <location>
        <begin position="457"/>
        <end position="480"/>
    </location>
</feature>
<feature type="transmembrane region" description="Helical" evidence="10">
    <location>
        <begin position="124"/>
        <end position="143"/>
    </location>
</feature>
<evidence type="ECO:0000256" key="2">
    <source>
        <dbReference type="ARBA" id="ARBA00022475"/>
    </source>
</evidence>
<gene>
    <name evidence="12" type="primary">LOC112466927</name>
</gene>
<feature type="transmembrane region" description="Helical" evidence="10">
    <location>
        <begin position="64"/>
        <end position="83"/>
    </location>
</feature>
<keyword evidence="6 10" id="KW-1133">Transmembrane helix</keyword>
<feature type="transmembrane region" description="Helical" evidence="10">
    <location>
        <begin position="402"/>
        <end position="420"/>
    </location>
</feature>
<evidence type="ECO:0000256" key="3">
    <source>
        <dbReference type="ARBA" id="ARBA00022606"/>
    </source>
</evidence>
<evidence type="ECO:0000256" key="5">
    <source>
        <dbReference type="ARBA" id="ARBA00022725"/>
    </source>
</evidence>
<comment type="subcellular location">
    <subcellularLocation>
        <location evidence="1">Cell membrane</location>
        <topology evidence="1">Multi-pass membrane protein</topology>
    </subcellularLocation>
</comment>
<dbReference type="GeneID" id="112466927"/>
<dbReference type="Pfam" id="PF02949">
    <property type="entry name" value="7tm_6"/>
    <property type="match status" value="2"/>
</dbReference>
<dbReference type="PANTHER" id="PTHR21137:SF35">
    <property type="entry name" value="ODORANT RECEPTOR 19A-RELATED"/>
    <property type="match status" value="1"/>
</dbReference>
<feature type="transmembrane region" description="Helical" evidence="10">
    <location>
        <begin position="182"/>
        <end position="204"/>
    </location>
</feature>
<dbReference type="GO" id="GO:0005886">
    <property type="term" value="C:plasma membrane"/>
    <property type="evidence" value="ECO:0007669"/>
    <property type="project" value="UniProtKB-SubCell"/>
</dbReference>
<keyword evidence="7 10" id="KW-0472">Membrane</keyword>
<keyword evidence="3" id="KW-0716">Sensory transduction</keyword>
<dbReference type="AlphaFoldDB" id="A0A6J1RA09"/>
<evidence type="ECO:0000256" key="9">
    <source>
        <dbReference type="ARBA" id="ARBA00023224"/>
    </source>
</evidence>
<feature type="transmembrane region" description="Helical" evidence="10">
    <location>
        <begin position="253"/>
        <end position="276"/>
    </location>
</feature>
<keyword evidence="9" id="KW-0807">Transducer</keyword>
<keyword evidence="8" id="KW-0675">Receptor</keyword>
<evidence type="ECO:0000256" key="10">
    <source>
        <dbReference type="SAM" id="Phobius"/>
    </source>
</evidence>
<evidence type="ECO:0000256" key="7">
    <source>
        <dbReference type="ARBA" id="ARBA00023136"/>
    </source>
</evidence>
<evidence type="ECO:0000313" key="12">
    <source>
        <dbReference type="RefSeq" id="XP_024891058.1"/>
    </source>
</evidence>
<name>A0A6J1RA09_9HYME</name>
<sequence>MGRTTLSRLVSFGLHIYGIWPYVPSTVVFRLYWIIALSTTQVFQYRYVVMNIHMDDISKYMDGVSSAMVSSLFYIKLIILWIYQRIFYDLLQMMSADWQDSTLNRCSSRVMIDGANLARRTSRWIIGMQVGAVCLYSVGVLAANANSPETLEPYARELILAMELPFNISTDFIYTTVQSVQFYHLFLFACGIHIINCLLVTLIIHVCGQIDILRESLTNISKCSADSMDEFTLPSLIIKHQRIIIFAESIETLFTYIAFMMLLSDTIIICCLGFIIVTSLNSPNVAAILVKTLIYYISMNVEAFIYCFSGEHLTAKSKMIGSAAYDSLWYDFPAKESRTILFLIVRSQKSLTITSGRIFDLSLERFTSVVKASLSYISLFDDRDWSARRFTSLLKRNMGRTTLSRLVRFGLHIYGIWPYVPLTVMFRLYWIIALSTAQVFQYRYVVMNIHMDDFSEYMDGVSSAMTSSLLYIKLIILWIYQRIFYDLLEMMSADWQDSTSNRCNSRVMTDGANLARRTSRWIVGMQIGSASFYSVGVLAANANSPETLEPYARELILKMELPFNISTDFIYTTVQSVQFYHLFLVACGITIINSLLVTLIIHVCGQIDILRESLTNISKCSADSMDKFTLRSLIIKHQRIIIFAENIETLFTYIAFMMLLSDTIIICCLGFIIVSSLNTPNAAAILVKTLIYYISMNVEAFIYCFCGEHLSAKSKMIGSAAYNSLWYDFPAKESRTILFLIVRSQKRLTITSGRILDLSLERFTSVVKASLSYISVLLAMY</sequence>
<dbReference type="GO" id="GO:0007165">
    <property type="term" value="P:signal transduction"/>
    <property type="evidence" value="ECO:0007669"/>
    <property type="project" value="UniProtKB-KW"/>
</dbReference>
<dbReference type="OrthoDB" id="6765072at2759"/>
<feature type="transmembrane region" description="Helical" evidence="10">
    <location>
        <begin position="579"/>
        <end position="601"/>
    </location>
</feature>
<reference evidence="12" key="1">
    <citation type="submission" date="2025-08" db="UniProtKB">
        <authorList>
            <consortium name="RefSeq"/>
        </authorList>
    </citation>
    <scope>IDENTIFICATION</scope>
    <source>
        <tissue evidence="12">Whole body</tissue>
    </source>
</reference>
<dbReference type="GO" id="GO:0005549">
    <property type="term" value="F:odorant binding"/>
    <property type="evidence" value="ECO:0007669"/>
    <property type="project" value="InterPro"/>
</dbReference>
<feature type="transmembrane region" description="Helical" evidence="10">
    <location>
        <begin position="12"/>
        <end position="35"/>
    </location>
</feature>
<accession>A0A6J1RA09</accession>
<evidence type="ECO:0000313" key="11">
    <source>
        <dbReference type="Proteomes" id="UP000504618"/>
    </source>
</evidence>
<feature type="transmembrane region" description="Helical" evidence="10">
    <location>
        <begin position="650"/>
        <end position="673"/>
    </location>
</feature>
<feature type="transmembrane region" description="Helical" evidence="10">
    <location>
        <begin position="288"/>
        <end position="309"/>
    </location>
</feature>
<evidence type="ECO:0000256" key="8">
    <source>
        <dbReference type="ARBA" id="ARBA00023170"/>
    </source>
</evidence>
<dbReference type="RefSeq" id="XP_024891058.1">
    <property type="nucleotide sequence ID" value="XM_025035290.1"/>
</dbReference>
<feature type="transmembrane region" description="Helical" evidence="10">
    <location>
        <begin position="685"/>
        <end position="706"/>
    </location>
</feature>
<protein>
    <submittedName>
        <fullName evidence="12">Uncharacterized protein LOC112466927</fullName>
    </submittedName>
</protein>
<evidence type="ECO:0000256" key="4">
    <source>
        <dbReference type="ARBA" id="ARBA00022692"/>
    </source>
</evidence>
<evidence type="ECO:0000256" key="6">
    <source>
        <dbReference type="ARBA" id="ARBA00022989"/>
    </source>
</evidence>
<dbReference type="PANTHER" id="PTHR21137">
    <property type="entry name" value="ODORANT RECEPTOR"/>
    <property type="match status" value="1"/>
</dbReference>
<keyword evidence="4 10" id="KW-0812">Transmembrane</keyword>
<evidence type="ECO:0000256" key="1">
    <source>
        <dbReference type="ARBA" id="ARBA00004651"/>
    </source>
</evidence>
<dbReference type="GO" id="GO:0004984">
    <property type="term" value="F:olfactory receptor activity"/>
    <property type="evidence" value="ECO:0007669"/>
    <property type="project" value="InterPro"/>
</dbReference>
<organism evidence="11 12">
    <name type="scientific">Temnothorax curvispinosus</name>
    <dbReference type="NCBI Taxonomy" id="300111"/>
    <lineage>
        <taxon>Eukaryota</taxon>
        <taxon>Metazoa</taxon>
        <taxon>Ecdysozoa</taxon>
        <taxon>Arthropoda</taxon>
        <taxon>Hexapoda</taxon>
        <taxon>Insecta</taxon>
        <taxon>Pterygota</taxon>
        <taxon>Neoptera</taxon>
        <taxon>Endopterygota</taxon>
        <taxon>Hymenoptera</taxon>
        <taxon>Apocrita</taxon>
        <taxon>Aculeata</taxon>
        <taxon>Formicoidea</taxon>
        <taxon>Formicidae</taxon>
        <taxon>Myrmicinae</taxon>
        <taxon>Temnothorax</taxon>
    </lineage>
</organism>
<keyword evidence="11" id="KW-1185">Reference proteome</keyword>
<proteinExistence type="predicted"/>
<dbReference type="InterPro" id="IPR004117">
    <property type="entry name" value="7tm6_olfct_rcpt"/>
</dbReference>
<keyword evidence="2" id="KW-1003">Cell membrane</keyword>